<dbReference type="SUPFAM" id="SSF50630">
    <property type="entry name" value="Acid proteases"/>
    <property type="match status" value="1"/>
</dbReference>
<evidence type="ECO:0000313" key="6">
    <source>
        <dbReference type="EMBL" id="KAG5555990.1"/>
    </source>
</evidence>
<dbReference type="Gene3D" id="2.40.70.10">
    <property type="entry name" value="Acid Proteases"/>
    <property type="match status" value="2"/>
</dbReference>
<accession>A0AAV6KU27</accession>
<dbReference type="GO" id="GO:0005576">
    <property type="term" value="C:extracellular region"/>
    <property type="evidence" value="ECO:0007669"/>
    <property type="project" value="TreeGrafter"/>
</dbReference>
<dbReference type="Pfam" id="PF14541">
    <property type="entry name" value="TAXi_C"/>
    <property type="match status" value="1"/>
</dbReference>
<comment type="similarity">
    <text evidence="1">Belongs to the peptidase A1 family.</text>
</comment>
<dbReference type="InterPro" id="IPR051708">
    <property type="entry name" value="Plant_Aspart_Prot_A1"/>
</dbReference>
<sequence>MAIKFLIYFIYILGVATLMVPPSRANHSTGFSRDFSSIRSLAFSPPSANKSATSSLADPSSVEISFSLPLIHQTSPLSPFYDPKKTVGEIFLENVQISGERAQYLYLRRAQGTGTSRFQIPLTRDFVVLYSIGTPPVETFGVPDTGSDLVWLQCEPCQSCYEQTPLRFNSRESSSYKLVDCDSSKCTTGFVNKMTCDDNDYCEYEVNYEDGSYSRGNIAEEIMTVASTHSTSRIDVLFGCGFNNSETSGRNYPSVVGLQNTKRSLLGQIGAKAFSYCHDDKNNGAIQIGKNNARLWGRKTALLPNSEGLYIVDFKDIMVNNKTLNMPSYVFGHEDDYPETTGVMIDSGAAITHLHFMAFDALLTKIIAHMNNKGKRMSRWGDLYCWDNPGGVLDPSLPEIRFVFVDLALRLGPNAWRQKEQDSCLMITRYPHQLTIIGRYQLRNINLGFDLENMKLWIDIQKPDCRP</sequence>
<evidence type="ECO:0000256" key="3">
    <source>
        <dbReference type="ARBA" id="ARBA00022801"/>
    </source>
</evidence>
<feature type="domain" description="Peptidase A1" evidence="5">
    <location>
        <begin position="126"/>
        <end position="459"/>
    </location>
</feature>
<evidence type="ECO:0000256" key="1">
    <source>
        <dbReference type="ARBA" id="ARBA00007447"/>
    </source>
</evidence>
<reference evidence="6" key="1">
    <citation type="submission" date="2020-08" db="EMBL/GenBank/DDBJ databases">
        <title>Plant Genome Project.</title>
        <authorList>
            <person name="Zhang R.-G."/>
        </authorList>
    </citation>
    <scope>NUCLEOTIDE SEQUENCE</scope>
    <source>
        <strain evidence="6">WSP0</strain>
        <tissue evidence="6">Leaf</tissue>
    </source>
</reference>
<dbReference type="PANTHER" id="PTHR47967">
    <property type="entry name" value="OS07G0603500 PROTEIN-RELATED"/>
    <property type="match status" value="1"/>
</dbReference>
<evidence type="ECO:0000256" key="4">
    <source>
        <dbReference type="SAM" id="SignalP"/>
    </source>
</evidence>
<feature type="signal peptide" evidence="4">
    <location>
        <begin position="1"/>
        <end position="25"/>
    </location>
</feature>
<dbReference type="GO" id="GO:0006508">
    <property type="term" value="P:proteolysis"/>
    <property type="evidence" value="ECO:0007669"/>
    <property type="project" value="UniProtKB-KW"/>
</dbReference>
<comment type="caution">
    <text evidence="6">The sequence shown here is derived from an EMBL/GenBank/DDBJ whole genome shotgun (WGS) entry which is preliminary data.</text>
</comment>
<dbReference type="InterPro" id="IPR032799">
    <property type="entry name" value="TAXi_C"/>
</dbReference>
<dbReference type="EMBL" id="JACTNZ010000003">
    <property type="protein sequence ID" value="KAG5555990.1"/>
    <property type="molecule type" value="Genomic_DNA"/>
</dbReference>
<dbReference type="GO" id="GO:0008233">
    <property type="term" value="F:peptidase activity"/>
    <property type="evidence" value="ECO:0007669"/>
    <property type="project" value="UniProtKB-KW"/>
</dbReference>
<keyword evidence="3" id="KW-0378">Hydrolase</keyword>
<dbReference type="InterPro" id="IPR021109">
    <property type="entry name" value="Peptidase_aspartic_dom_sf"/>
</dbReference>
<gene>
    <name evidence="6" type="ORF">RHGRI_006579</name>
</gene>
<dbReference type="AlphaFoldDB" id="A0AAV6KU27"/>
<organism evidence="6 7">
    <name type="scientific">Rhododendron griersonianum</name>
    <dbReference type="NCBI Taxonomy" id="479676"/>
    <lineage>
        <taxon>Eukaryota</taxon>
        <taxon>Viridiplantae</taxon>
        <taxon>Streptophyta</taxon>
        <taxon>Embryophyta</taxon>
        <taxon>Tracheophyta</taxon>
        <taxon>Spermatophyta</taxon>
        <taxon>Magnoliopsida</taxon>
        <taxon>eudicotyledons</taxon>
        <taxon>Gunneridae</taxon>
        <taxon>Pentapetalae</taxon>
        <taxon>asterids</taxon>
        <taxon>Ericales</taxon>
        <taxon>Ericaceae</taxon>
        <taxon>Ericoideae</taxon>
        <taxon>Rhodoreae</taxon>
        <taxon>Rhododendron</taxon>
    </lineage>
</organism>
<feature type="chain" id="PRO_5043831924" description="Peptidase A1 domain-containing protein" evidence="4">
    <location>
        <begin position="26"/>
        <end position="467"/>
    </location>
</feature>
<keyword evidence="2" id="KW-0645">Protease</keyword>
<evidence type="ECO:0000256" key="2">
    <source>
        <dbReference type="ARBA" id="ARBA00022670"/>
    </source>
</evidence>
<dbReference type="InterPro" id="IPR032861">
    <property type="entry name" value="TAXi_N"/>
</dbReference>
<keyword evidence="7" id="KW-1185">Reference proteome</keyword>
<dbReference type="PROSITE" id="PS51767">
    <property type="entry name" value="PEPTIDASE_A1"/>
    <property type="match status" value="1"/>
</dbReference>
<keyword evidence="4" id="KW-0732">Signal</keyword>
<dbReference type="Proteomes" id="UP000823749">
    <property type="component" value="Chromosome 3"/>
</dbReference>
<evidence type="ECO:0000313" key="7">
    <source>
        <dbReference type="Proteomes" id="UP000823749"/>
    </source>
</evidence>
<evidence type="ECO:0000259" key="5">
    <source>
        <dbReference type="PROSITE" id="PS51767"/>
    </source>
</evidence>
<protein>
    <recommendedName>
        <fullName evidence="5">Peptidase A1 domain-containing protein</fullName>
    </recommendedName>
</protein>
<proteinExistence type="inferred from homology"/>
<name>A0AAV6KU27_9ERIC</name>
<dbReference type="Pfam" id="PF14543">
    <property type="entry name" value="TAXi_N"/>
    <property type="match status" value="1"/>
</dbReference>
<dbReference type="PANTHER" id="PTHR47967:SF23">
    <property type="entry name" value="OS04G0448300 PROTEIN"/>
    <property type="match status" value="1"/>
</dbReference>
<dbReference type="InterPro" id="IPR033121">
    <property type="entry name" value="PEPTIDASE_A1"/>
</dbReference>